<dbReference type="Gene3D" id="1.10.1000.11">
    <property type="entry name" value="Arf Nucleotide-binding Site Opener,domain 2"/>
    <property type="match status" value="1"/>
</dbReference>
<dbReference type="RefSeq" id="XP_003958613.1">
    <property type="nucleotide sequence ID" value="XM_003958564.1"/>
</dbReference>
<protein>
    <recommendedName>
        <fullName evidence="3">SEC7 domain-containing protein</fullName>
    </recommendedName>
</protein>
<dbReference type="InParanoid" id="H2AYS2"/>
<dbReference type="Proteomes" id="UP000005220">
    <property type="component" value="Chromosome 8"/>
</dbReference>
<dbReference type="KEGG" id="kaf:KAFR_0H00690"/>
<dbReference type="eggNOG" id="KOG0929">
    <property type="taxonomic scope" value="Eukaryota"/>
</dbReference>
<accession>H2AYS2</accession>
<evidence type="ECO:0000313" key="4">
    <source>
        <dbReference type="EMBL" id="CCF59478.1"/>
    </source>
</evidence>
<evidence type="ECO:0000256" key="2">
    <source>
        <dbReference type="SAM" id="MobiDB-lite"/>
    </source>
</evidence>
<dbReference type="SMART" id="SM00222">
    <property type="entry name" value="Sec7"/>
    <property type="match status" value="1"/>
</dbReference>
<keyword evidence="1" id="KW-0175">Coiled coil</keyword>
<dbReference type="PANTHER" id="PTHR10663:SF405">
    <property type="entry name" value="ARF GUANINE NUCLEOTIDE EXCHANGE FACTOR SYT1"/>
    <property type="match status" value="1"/>
</dbReference>
<dbReference type="HOGENOM" id="CLU_008280_0_0_1"/>
<dbReference type="FunCoup" id="H2AYS2">
    <property type="interactions" value="33"/>
</dbReference>
<feature type="coiled-coil region" evidence="1">
    <location>
        <begin position="860"/>
        <end position="894"/>
    </location>
</feature>
<keyword evidence="5" id="KW-1185">Reference proteome</keyword>
<dbReference type="PROSITE" id="PS50190">
    <property type="entry name" value="SEC7"/>
    <property type="match status" value="1"/>
</dbReference>
<feature type="compositionally biased region" description="Acidic residues" evidence="2">
    <location>
        <begin position="47"/>
        <end position="63"/>
    </location>
</feature>
<gene>
    <name evidence="4" type="primary">KAFR0H00690</name>
    <name evidence="4" type="ORF">KAFR_0H00690</name>
</gene>
<dbReference type="GO" id="GO:0005085">
    <property type="term" value="F:guanyl-nucleotide exchange factor activity"/>
    <property type="evidence" value="ECO:0007669"/>
    <property type="project" value="InterPro"/>
</dbReference>
<proteinExistence type="predicted"/>
<feature type="compositionally biased region" description="Polar residues" evidence="2">
    <location>
        <begin position="201"/>
        <end position="227"/>
    </location>
</feature>
<dbReference type="OrthoDB" id="430364at2759"/>
<name>H2AYS2_KAZAF</name>
<dbReference type="InterPro" id="IPR000904">
    <property type="entry name" value="Sec7_dom"/>
</dbReference>
<feature type="region of interest" description="Disordered" evidence="2">
    <location>
        <begin position="200"/>
        <end position="236"/>
    </location>
</feature>
<evidence type="ECO:0000313" key="5">
    <source>
        <dbReference type="Proteomes" id="UP000005220"/>
    </source>
</evidence>
<evidence type="ECO:0000256" key="1">
    <source>
        <dbReference type="SAM" id="Coils"/>
    </source>
</evidence>
<dbReference type="EMBL" id="HE650828">
    <property type="protein sequence ID" value="CCF59478.1"/>
    <property type="molecule type" value="Genomic_DNA"/>
</dbReference>
<dbReference type="InterPro" id="IPR023394">
    <property type="entry name" value="Sec7_C_sf"/>
</dbReference>
<evidence type="ECO:0000259" key="3">
    <source>
        <dbReference type="PROSITE" id="PS50190"/>
    </source>
</evidence>
<feature type="domain" description="SEC7" evidence="3">
    <location>
        <begin position="376"/>
        <end position="519"/>
    </location>
</feature>
<reference evidence="4 5" key="1">
    <citation type="journal article" date="2011" name="Proc. Natl. Acad. Sci. U.S.A.">
        <title>Evolutionary erosion of yeast sex chromosomes by mating-type switching accidents.</title>
        <authorList>
            <person name="Gordon J.L."/>
            <person name="Armisen D."/>
            <person name="Proux-Wera E."/>
            <person name="Oheigeartaigh S.S."/>
            <person name="Byrne K.P."/>
            <person name="Wolfe K.H."/>
        </authorList>
    </citation>
    <scope>NUCLEOTIDE SEQUENCE [LARGE SCALE GENOMIC DNA]</scope>
    <source>
        <strain evidence="5">ATCC 22294 / BCRC 22015 / CBS 2517 / CECT 1963 / NBRC 1671 / NRRL Y-8276</strain>
    </source>
</reference>
<dbReference type="STRING" id="1071382.H2AYS2"/>
<dbReference type="SUPFAM" id="SSF48425">
    <property type="entry name" value="Sec7 domain"/>
    <property type="match status" value="1"/>
</dbReference>
<feature type="compositionally biased region" description="Basic residues" evidence="2">
    <location>
        <begin position="70"/>
        <end position="82"/>
    </location>
</feature>
<dbReference type="Pfam" id="PF01369">
    <property type="entry name" value="Sec7"/>
    <property type="match status" value="1"/>
</dbReference>
<dbReference type="GO" id="GO:0032012">
    <property type="term" value="P:regulation of ARF protein signal transduction"/>
    <property type="evidence" value="ECO:0007669"/>
    <property type="project" value="InterPro"/>
</dbReference>
<feature type="region of interest" description="Disordered" evidence="2">
    <location>
        <begin position="280"/>
        <end position="318"/>
    </location>
</feature>
<dbReference type="InterPro" id="IPR035999">
    <property type="entry name" value="Sec7_dom_sf"/>
</dbReference>
<sequence length="895" mass="103271">MNQSIASLIRNKVFKARKNLDIEGNSNTQSLPNLEKLSLSAEKPLPNEEEDDDDEDDDDDNDSPAEAIKIKKKNSKMMRIRNRMTSPELGFKNSKKHNEGELNEQEGQSYNRKVSSFFSKRRAISTSPSLGRPERFSHMEDDPLIQGTAYVESFPTVSRTPTASSVGSSARLFLNSSKRNTVASSSSLRFNLNMERHSDSFTDTTVDSRAQSSDHFTQIRTSDSLQDTGRRSTRQRSKTIDVADVRYRKHISNSEMILENSRPDNKSSVNDIIFQSRPKSSVTPTTFLPNKSYDSLKTSRVSTGSPHHDNSSTTLSNNKRSASIVNALSSLVSLRSTSRQLSTSKAAVVLGDLPEPPEPLESEGYNSYLERLSPYGKFIGFVLCARDNPFKLNCLRHFIRENFDVRNDSLDIALRKLLIFFELPKESQQIDRLLIEYSRNYYDSQSREHSDLNPWENENQVYFILYSLLVLHTDFYNPNNKNKMTKQEFVNLVSTDTYSNGNKFPIEILNYYYDNIISIESPKFEILSSENEIYSPKKLIREKKVLNNEMKFFEPINFTTNRPSSNSFSSFLQHSSLLTLSDDIDVYSNILNDTLENVSLHEQVERLIQFGLKEQITKGKPKYKKYYNILKEFKGAYLRIPKDFISKFSNLGSFEIASKSVNEDNEFIYAKIIQMGELCVFNKKSALNQFTNKNKYALLTTFGMLIYDSKRRTNDEFFTPELVKNDIVGESYYLIEIKPGFDFVPLDHLFAESNENEQDETNSETELAIWYNGNRIIWRCANTYEKNNWIDSINLLRCIYGCEFNFDCLSDTIIFKRDDTIANKLKTIGKQRLKEYKKLRRMKKVLILYGQCVPISLKTRNELIIQIKQQAVKINEIRNKIDKLSNDINIIDQIT</sequence>
<organism evidence="4 5">
    <name type="scientific">Kazachstania africana (strain ATCC 22294 / BCRC 22015 / CBS 2517 / CECT 1963 / NBRC 1671 / NRRL Y-8276)</name>
    <name type="common">Yeast</name>
    <name type="synonym">Kluyveromyces africanus</name>
    <dbReference type="NCBI Taxonomy" id="1071382"/>
    <lineage>
        <taxon>Eukaryota</taxon>
        <taxon>Fungi</taxon>
        <taxon>Dikarya</taxon>
        <taxon>Ascomycota</taxon>
        <taxon>Saccharomycotina</taxon>
        <taxon>Saccharomycetes</taxon>
        <taxon>Saccharomycetales</taxon>
        <taxon>Saccharomycetaceae</taxon>
        <taxon>Kazachstania</taxon>
    </lineage>
</organism>
<dbReference type="AlphaFoldDB" id="H2AYS2"/>
<dbReference type="PANTHER" id="PTHR10663">
    <property type="entry name" value="GUANYL-NUCLEOTIDE EXCHANGE FACTOR"/>
    <property type="match status" value="1"/>
</dbReference>
<feature type="region of interest" description="Disordered" evidence="2">
    <location>
        <begin position="18"/>
        <end position="110"/>
    </location>
</feature>
<dbReference type="GeneID" id="13887475"/>